<dbReference type="AlphaFoldDB" id="A0AAP3E809"/>
<protein>
    <submittedName>
        <fullName evidence="1">Uncharacterized protein</fullName>
    </submittedName>
</protein>
<keyword evidence="2" id="KW-1185">Reference proteome</keyword>
<dbReference type="EMBL" id="JAOPJZ010000017">
    <property type="protein sequence ID" value="MCU4753460.1"/>
    <property type="molecule type" value="Genomic_DNA"/>
</dbReference>
<reference evidence="1 2" key="1">
    <citation type="submission" date="2022-09" db="EMBL/GenBank/DDBJ databases">
        <title>Enrichment on poylsaccharides allowed isolation of novel metabolic and taxonomic groups of Haloarchaea.</title>
        <authorList>
            <person name="Sorokin D.Y."/>
            <person name="Elcheninov A.G."/>
            <person name="Khizhniak T.V."/>
            <person name="Kolganova T.V."/>
            <person name="Kublanov I.V."/>
        </authorList>
    </citation>
    <scope>NUCLEOTIDE SEQUENCE [LARGE SCALE GENOMIC DNA]</scope>
    <source>
        <strain evidence="1 2">AArc-curdl1</strain>
    </source>
</reference>
<gene>
    <name evidence="1" type="ORF">OB919_15960</name>
</gene>
<proteinExistence type="predicted"/>
<evidence type="ECO:0000313" key="2">
    <source>
        <dbReference type="Proteomes" id="UP001321047"/>
    </source>
</evidence>
<name>A0AAP3E809_9EURY</name>
<dbReference type="Proteomes" id="UP001321047">
    <property type="component" value="Unassembled WGS sequence"/>
</dbReference>
<dbReference type="RefSeq" id="WP_342809777.1">
    <property type="nucleotide sequence ID" value="NZ_JAOPJZ010000017.1"/>
</dbReference>
<sequence>MPSPLNEDPTSHVAYETDEYDVLISYSVSDLNLDGYDGSVTSTREIKAEIIEERSDEIEVELEVTDNTNVGMFALGGTTENHPGGEFEQFSETVVFQKSDIPYFRGDFDDIAVELPLEETIMPNIKEWSESEPFRA</sequence>
<accession>A0AAP3E809</accession>
<organism evidence="1 2">
    <name type="scientific">Natronosalvus hydrolyticus</name>
    <dbReference type="NCBI Taxonomy" id="2979988"/>
    <lineage>
        <taxon>Archaea</taxon>
        <taxon>Methanobacteriati</taxon>
        <taxon>Methanobacteriota</taxon>
        <taxon>Stenosarchaea group</taxon>
        <taxon>Halobacteria</taxon>
        <taxon>Halobacteriales</taxon>
        <taxon>Natrialbaceae</taxon>
        <taxon>Natronosalvus</taxon>
    </lineage>
</organism>
<evidence type="ECO:0000313" key="1">
    <source>
        <dbReference type="EMBL" id="MCU4753460.1"/>
    </source>
</evidence>
<comment type="caution">
    <text evidence="1">The sequence shown here is derived from an EMBL/GenBank/DDBJ whole genome shotgun (WGS) entry which is preliminary data.</text>
</comment>